<dbReference type="PROSITE" id="PS50109">
    <property type="entry name" value="HIS_KIN"/>
    <property type="match status" value="1"/>
</dbReference>
<accession>A0ABV1DX94</accession>
<dbReference type="InterPro" id="IPR004358">
    <property type="entry name" value="Sig_transdc_His_kin-like_C"/>
</dbReference>
<proteinExistence type="predicted"/>
<dbReference type="SMART" id="SM00387">
    <property type="entry name" value="HATPase_c"/>
    <property type="match status" value="1"/>
</dbReference>
<dbReference type="CDD" id="cd00082">
    <property type="entry name" value="HisKA"/>
    <property type="match status" value="1"/>
</dbReference>
<comment type="subcellular location">
    <subcellularLocation>
        <location evidence="2">Membrane</location>
    </subcellularLocation>
</comment>
<organism evidence="10 11">
    <name type="scientific">Solibaculum intestinale</name>
    <dbReference type="NCBI Taxonomy" id="3133165"/>
    <lineage>
        <taxon>Bacteria</taxon>
        <taxon>Bacillati</taxon>
        <taxon>Bacillota</taxon>
        <taxon>Clostridia</taxon>
        <taxon>Eubacteriales</taxon>
        <taxon>Oscillospiraceae</taxon>
        <taxon>Solibaculum</taxon>
    </lineage>
</organism>
<comment type="catalytic activity">
    <reaction evidence="1">
        <text>ATP + protein L-histidine = ADP + protein N-phospho-L-histidine.</text>
        <dbReference type="EC" id="2.7.13.3"/>
    </reaction>
</comment>
<dbReference type="SUPFAM" id="SSF55874">
    <property type="entry name" value="ATPase domain of HSP90 chaperone/DNA topoisomerase II/histidine kinase"/>
    <property type="match status" value="1"/>
</dbReference>
<name>A0ABV1DX94_9FIRM</name>
<dbReference type="PANTHER" id="PTHR45453:SF1">
    <property type="entry name" value="PHOSPHATE REGULON SENSOR PROTEIN PHOR"/>
    <property type="match status" value="1"/>
</dbReference>
<dbReference type="EC" id="2.7.13.3" evidence="3"/>
<evidence type="ECO:0000256" key="1">
    <source>
        <dbReference type="ARBA" id="ARBA00000085"/>
    </source>
</evidence>
<keyword evidence="5" id="KW-0808">Transferase</keyword>
<evidence type="ECO:0000256" key="3">
    <source>
        <dbReference type="ARBA" id="ARBA00012438"/>
    </source>
</evidence>
<evidence type="ECO:0000256" key="7">
    <source>
        <dbReference type="ARBA" id="ARBA00023012"/>
    </source>
</evidence>
<dbReference type="EMBL" id="JBBMFD010000002">
    <property type="protein sequence ID" value="MEQ2439662.1"/>
    <property type="molecule type" value="Genomic_DNA"/>
</dbReference>
<feature type="domain" description="Histidine kinase" evidence="9">
    <location>
        <begin position="147"/>
        <end position="363"/>
    </location>
</feature>
<dbReference type="InterPro" id="IPR036097">
    <property type="entry name" value="HisK_dim/P_sf"/>
</dbReference>
<dbReference type="Gene3D" id="3.30.565.10">
    <property type="entry name" value="Histidine kinase-like ATPase, C-terminal domain"/>
    <property type="match status" value="1"/>
</dbReference>
<dbReference type="Pfam" id="PF00512">
    <property type="entry name" value="HisKA"/>
    <property type="match status" value="1"/>
</dbReference>
<evidence type="ECO:0000259" key="9">
    <source>
        <dbReference type="PROSITE" id="PS50109"/>
    </source>
</evidence>
<dbReference type="InterPro" id="IPR005467">
    <property type="entry name" value="His_kinase_dom"/>
</dbReference>
<keyword evidence="6 10" id="KW-0418">Kinase</keyword>
<evidence type="ECO:0000256" key="2">
    <source>
        <dbReference type="ARBA" id="ARBA00004370"/>
    </source>
</evidence>
<dbReference type="Pfam" id="PF02518">
    <property type="entry name" value="HATPase_c"/>
    <property type="match status" value="1"/>
</dbReference>
<protein>
    <recommendedName>
        <fullName evidence="3">histidine kinase</fullName>
        <ecNumber evidence="3">2.7.13.3</ecNumber>
    </recommendedName>
</protein>
<evidence type="ECO:0000256" key="8">
    <source>
        <dbReference type="SAM" id="Phobius"/>
    </source>
</evidence>
<keyword evidence="11" id="KW-1185">Reference proteome</keyword>
<reference evidence="10 11" key="1">
    <citation type="submission" date="2024-03" db="EMBL/GenBank/DDBJ databases">
        <title>Human intestinal bacterial collection.</title>
        <authorList>
            <person name="Pauvert C."/>
            <person name="Hitch T.C.A."/>
            <person name="Clavel T."/>
        </authorList>
    </citation>
    <scope>NUCLEOTIDE SEQUENCE [LARGE SCALE GENOMIC DNA]</scope>
    <source>
        <strain evidence="10 11">CLA-JM-H44</strain>
    </source>
</reference>
<dbReference type="Proteomes" id="UP001489509">
    <property type="component" value="Unassembled WGS sequence"/>
</dbReference>
<evidence type="ECO:0000256" key="5">
    <source>
        <dbReference type="ARBA" id="ARBA00022679"/>
    </source>
</evidence>
<dbReference type="InterPro" id="IPR036890">
    <property type="entry name" value="HATPase_C_sf"/>
</dbReference>
<evidence type="ECO:0000313" key="11">
    <source>
        <dbReference type="Proteomes" id="UP001489509"/>
    </source>
</evidence>
<evidence type="ECO:0000313" key="10">
    <source>
        <dbReference type="EMBL" id="MEQ2439662.1"/>
    </source>
</evidence>
<dbReference type="SUPFAM" id="SSF47384">
    <property type="entry name" value="Homodimeric domain of signal transducing histidine kinase"/>
    <property type="match status" value="1"/>
</dbReference>
<evidence type="ECO:0000256" key="6">
    <source>
        <dbReference type="ARBA" id="ARBA00022777"/>
    </source>
</evidence>
<dbReference type="GO" id="GO:0016301">
    <property type="term" value="F:kinase activity"/>
    <property type="evidence" value="ECO:0007669"/>
    <property type="project" value="UniProtKB-KW"/>
</dbReference>
<sequence length="382" mass="43302">MNNNFLRRYRRKLFGKILLIIGLCLIGLLLCLFLADGIFNDLLANLVHRLSPDLYRFFVSYKMELIFVAFAGITVVVVYFTISKSTEYMDVFVQSINKVFRKDESLVVLPRDFKEIENTLNSIKFDALKNEQLAKEAEQRKNDLVVYLAHDLKTPLTSVIGYLSLLNEEVGISPQLQKRYLSIALEKSERLEDLINEFFEITRFNLQNITLQVTRFNLSMLLEQLADEFYPLLSQKKLTCRIHVPADLMVYGDSDKLARVFDNVLRNAINYSYENTPIDIEAAVSGQGVRIVFRNHGPQIPEHKLGSIFEKFYRLDSARSTKTGGAGLGLAIAKEIVELHRGTIAAKSSTQATEFYLYLPFGGPSVPASQNGPSLSLPPKTV</sequence>
<dbReference type="InterPro" id="IPR003594">
    <property type="entry name" value="HATPase_dom"/>
</dbReference>
<feature type="transmembrane region" description="Helical" evidence="8">
    <location>
        <begin position="61"/>
        <end position="82"/>
    </location>
</feature>
<dbReference type="PANTHER" id="PTHR45453">
    <property type="entry name" value="PHOSPHATE REGULON SENSOR PROTEIN PHOR"/>
    <property type="match status" value="1"/>
</dbReference>
<dbReference type="Gene3D" id="1.10.287.130">
    <property type="match status" value="1"/>
</dbReference>
<comment type="caution">
    <text evidence="10">The sequence shown here is derived from an EMBL/GenBank/DDBJ whole genome shotgun (WGS) entry which is preliminary data.</text>
</comment>
<dbReference type="PRINTS" id="PR00344">
    <property type="entry name" value="BCTRLSENSOR"/>
</dbReference>
<dbReference type="InterPro" id="IPR050351">
    <property type="entry name" value="BphY/WalK/GraS-like"/>
</dbReference>
<keyword evidence="7" id="KW-0902">Two-component regulatory system</keyword>
<gene>
    <name evidence="10" type="ORF">WMO26_02345</name>
</gene>
<dbReference type="RefSeq" id="WP_349217927.1">
    <property type="nucleotide sequence ID" value="NZ_JBBMFD010000002.1"/>
</dbReference>
<keyword evidence="8" id="KW-0812">Transmembrane</keyword>
<dbReference type="SMART" id="SM00388">
    <property type="entry name" value="HisKA"/>
    <property type="match status" value="1"/>
</dbReference>
<keyword evidence="4" id="KW-0597">Phosphoprotein</keyword>
<keyword evidence="8" id="KW-1133">Transmembrane helix</keyword>
<evidence type="ECO:0000256" key="4">
    <source>
        <dbReference type="ARBA" id="ARBA00022553"/>
    </source>
</evidence>
<dbReference type="InterPro" id="IPR003661">
    <property type="entry name" value="HisK_dim/P_dom"/>
</dbReference>
<keyword evidence="8" id="KW-0472">Membrane</keyword>